<sequence length="480" mass="53173">MVNIETPEKQNVRIEKDFLGTKEVPTYAYYGIQTLRAVENFPITGYRIHPELIKALGIVKKAAALANMETKRLYDGLGNAIIEAADEVIEGKRNDHFIVDPIQGGAGTSMNMNANEVIANRALELLGHKKGSYSDLSPNSHVNMSQSTNDVFPTAIHIATLNLLNKLLKTMHYMHSVFHKKAEQFDYIIKMGRTHLQDAVPIRLGQEFESYSRVLERDMKRIKQSYGHLYEVNMGATAVGTGLNADPRYIENVVRYLANISGLPLKNADHLVDATQNTDAYTEVSAALKICMVNMSKIANDLRLMASGPRAGLAEITLPARQPGSSIMPGKVNPVMPEMINQVAFQVIGNDHTICLASEAGQLELNVMEPVLVFNLLQSISIMNNAFQTFTDYCLQGIEANEAHLKEYVEKSVGIITAINPHIGYEVAARIAREAILKGASVRELCLRYDVLTEEELDLILNPFEMTNPGIAGNSLFDRE</sequence>
<dbReference type="Gene3D" id="1.20.200.10">
    <property type="entry name" value="Fumarase/aspartase (Central domain)"/>
    <property type="match status" value="1"/>
</dbReference>
<keyword evidence="5 7" id="KW-0456">Lyase</keyword>
<dbReference type="NCBIfam" id="NF011092">
    <property type="entry name" value="PRK14515.1"/>
    <property type="match status" value="1"/>
</dbReference>
<evidence type="ECO:0000256" key="6">
    <source>
        <dbReference type="NCBIfam" id="TIGR00839"/>
    </source>
</evidence>
<dbReference type="FunFam" id="1.20.200.10:FF:000001">
    <property type="entry name" value="Fumarate hydratase, mitochondrial"/>
    <property type="match status" value="1"/>
</dbReference>
<dbReference type="Proteomes" id="UP000256519">
    <property type="component" value="Unassembled WGS sequence"/>
</dbReference>
<protein>
    <recommendedName>
        <fullName evidence="4 6">Aspartate ammonia-lyase</fullName>
        <shortName evidence="7">Aspartase</shortName>
        <ecNumber evidence="3 6">4.3.1.1</ecNumber>
    </recommendedName>
</protein>
<evidence type="ECO:0000256" key="7">
    <source>
        <dbReference type="RuleBase" id="RU362017"/>
    </source>
</evidence>
<feature type="domain" description="Fumarase C C-terminal" evidence="9">
    <location>
        <begin position="415"/>
        <end position="468"/>
    </location>
</feature>
<evidence type="ECO:0000259" key="9">
    <source>
        <dbReference type="Pfam" id="PF10415"/>
    </source>
</evidence>
<evidence type="ECO:0000256" key="1">
    <source>
        <dbReference type="ARBA" id="ARBA00001494"/>
    </source>
</evidence>
<organism evidence="10 11">
    <name type="scientific">Priestia megaterium</name>
    <name type="common">Bacillus megaterium</name>
    <dbReference type="NCBI Taxonomy" id="1404"/>
    <lineage>
        <taxon>Bacteria</taxon>
        <taxon>Bacillati</taxon>
        <taxon>Bacillota</taxon>
        <taxon>Bacilli</taxon>
        <taxon>Bacillales</taxon>
        <taxon>Bacillaceae</taxon>
        <taxon>Priestia</taxon>
    </lineage>
</organism>
<feature type="domain" description="Fumarate lyase N-terminal" evidence="8">
    <location>
        <begin position="20"/>
        <end position="349"/>
    </location>
</feature>
<evidence type="ECO:0000313" key="11">
    <source>
        <dbReference type="Proteomes" id="UP000256519"/>
    </source>
</evidence>
<dbReference type="GO" id="GO:0006531">
    <property type="term" value="P:aspartate metabolic process"/>
    <property type="evidence" value="ECO:0007669"/>
    <property type="project" value="InterPro"/>
</dbReference>
<reference evidence="10 11" key="1">
    <citation type="journal article" date="2018" name="Appl. Environ. Microbiol.">
        <title>Antimicrobial susceptibility testing and tentative epidemiological cut-off values of five Bacillus species relevant for use as animal feed additives or for plant protection.</title>
        <authorList>
            <person name="Agerso Y."/>
            <person name="Stuer-Lauridsen B."/>
            <person name="Bjerre K."/>
            <person name="Jensen M.G."/>
            <person name="Johansen E."/>
            <person name="Bennedsen M."/>
            <person name="Brockmann E."/>
            <person name="Nielsen B."/>
        </authorList>
    </citation>
    <scope>NUCLEOTIDE SEQUENCE [LARGE SCALE GENOMIC DNA]</scope>
    <source>
        <strain evidence="10 11">CHCC20162</strain>
    </source>
</reference>
<dbReference type="NCBIfam" id="NF008909">
    <property type="entry name" value="PRK12273.1"/>
    <property type="match status" value="1"/>
</dbReference>
<dbReference type="InterPro" id="IPR000362">
    <property type="entry name" value="Fumarate_lyase_fam"/>
</dbReference>
<dbReference type="PRINTS" id="PR00145">
    <property type="entry name" value="ARGSUCLYASE"/>
</dbReference>
<dbReference type="InterPro" id="IPR018951">
    <property type="entry name" value="Fumarase_C_C"/>
</dbReference>
<dbReference type="SUPFAM" id="SSF48557">
    <property type="entry name" value="L-aspartase-like"/>
    <property type="match status" value="1"/>
</dbReference>
<dbReference type="InterPro" id="IPR024083">
    <property type="entry name" value="Fumarase/histidase_N"/>
</dbReference>
<dbReference type="PANTHER" id="PTHR42696:SF2">
    <property type="entry name" value="ASPARTATE AMMONIA-LYASE"/>
    <property type="match status" value="1"/>
</dbReference>
<dbReference type="InterPro" id="IPR004708">
    <property type="entry name" value="ApsA"/>
</dbReference>
<dbReference type="PANTHER" id="PTHR42696">
    <property type="entry name" value="ASPARTATE AMMONIA-LYASE"/>
    <property type="match status" value="1"/>
</dbReference>
<dbReference type="Gene3D" id="1.10.275.10">
    <property type="entry name" value="Fumarase/aspartase (N-terminal domain)"/>
    <property type="match status" value="1"/>
</dbReference>
<dbReference type="InterPro" id="IPR022761">
    <property type="entry name" value="Fumarate_lyase_N"/>
</dbReference>
<gene>
    <name evidence="10" type="primary">aspA</name>
    <name evidence="10" type="ORF">C3744_19885</name>
</gene>
<evidence type="ECO:0000256" key="2">
    <source>
        <dbReference type="ARBA" id="ARBA00005596"/>
    </source>
</evidence>
<evidence type="ECO:0000259" key="8">
    <source>
        <dbReference type="Pfam" id="PF00206"/>
    </source>
</evidence>
<proteinExistence type="inferred from homology"/>
<comment type="similarity">
    <text evidence="2 7">Belongs to the class-II fumarase/aspartase family. Aspartase subfamily.</text>
</comment>
<dbReference type="Pfam" id="PF10415">
    <property type="entry name" value="FumaraseC_C"/>
    <property type="match status" value="1"/>
</dbReference>
<dbReference type="CDD" id="cd01357">
    <property type="entry name" value="Aspartase"/>
    <property type="match status" value="1"/>
</dbReference>
<dbReference type="GO" id="GO:0008797">
    <property type="term" value="F:aspartate ammonia-lyase activity"/>
    <property type="evidence" value="ECO:0007669"/>
    <property type="project" value="UniProtKB-UniRule"/>
</dbReference>
<dbReference type="PROSITE" id="PS00163">
    <property type="entry name" value="FUMARATE_LYASES"/>
    <property type="match status" value="1"/>
</dbReference>
<accession>A0A3D8WYI0</accession>
<name>A0A3D8WYI0_PRIMG</name>
<dbReference type="FunFam" id="1.10.40.30:FF:000002">
    <property type="entry name" value="Fumarate hydratase class II"/>
    <property type="match status" value="1"/>
</dbReference>
<dbReference type="InterPro" id="IPR020557">
    <property type="entry name" value="Fumarate_lyase_CS"/>
</dbReference>
<dbReference type="FunFam" id="1.10.275.10:FF:000001">
    <property type="entry name" value="Fumarate hydratase, mitochondrial"/>
    <property type="match status" value="1"/>
</dbReference>
<dbReference type="InterPro" id="IPR008948">
    <property type="entry name" value="L-Aspartase-like"/>
</dbReference>
<dbReference type="PRINTS" id="PR00149">
    <property type="entry name" value="FUMRATELYASE"/>
</dbReference>
<dbReference type="GO" id="GO:0006099">
    <property type="term" value="P:tricarboxylic acid cycle"/>
    <property type="evidence" value="ECO:0007669"/>
    <property type="project" value="InterPro"/>
</dbReference>
<evidence type="ECO:0000256" key="3">
    <source>
        <dbReference type="ARBA" id="ARBA00012992"/>
    </source>
</evidence>
<evidence type="ECO:0000256" key="4">
    <source>
        <dbReference type="ARBA" id="ARBA00016146"/>
    </source>
</evidence>
<dbReference type="GO" id="GO:0005829">
    <property type="term" value="C:cytosol"/>
    <property type="evidence" value="ECO:0007669"/>
    <property type="project" value="TreeGrafter"/>
</dbReference>
<dbReference type="RefSeq" id="WP_116076315.1">
    <property type="nucleotide sequence ID" value="NZ_CP187633.1"/>
</dbReference>
<evidence type="ECO:0000256" key="5">
    <source>
        <dbReference type="ARBA" id="ARBA00023239"/>
    </source>
</evidence>
<dbReference type="NCBIfam" id="TIGR00839">
    <property type="entry name" value="aspA"/>
    <property type="match status" value="1"/>
</dbReference>
<comment type="catalytic activity">
    <reaction evidence="1 7">
        <text>L-aspartate = fumarate + NH4(+)</text>
        <dbReference type="Rhea" id="RHEA:16601"/>
        <dbReference type="ChEBI" id="CHEBI:28938"/>
        <dbReference type="ChEBI" id="CHEBI:29806"/>
        <dbReference type="ChEBI" id="CHEBI:29991"/>
        <dbReference type="EC" id="4.3.1.1"/>
    </reaction>
</comment>
<dbReference type="Gene3D" id="1.10.40.30">
    <property type="entry name" value="Fumarase/aspartase (C-terminal domain)"/>
    <property type="match status" value="1"/>
</dbReference>
<dbReference type="AlphaFoldDB" id="A0A3D8WYI0"/>
<dbReference type="InterPro" id="IPR051546">
    <property type="entry name" value="Aspartate_Ammonia-Lyase"/>
</dbReference>
<dbReference type="EMBL" id="PQWM01000025">
    <property type="protein sequence ID" value="RDZ11814.1"/>
    <property type="molecule type" value="Genomic_DNA"/>
</dbReference>
<evidence type="ECO:0000313" key="10">
    <source>
        <dbReference type="EMBL" id="RDZ11814.1"/>
    </source>
</evidence>
<dbReference type="Pfam" id="PF00206">
    <property type="entry name" value="Lyase_1"/>
    <property type="match status" value="1"/>
</dbReference>
<dbReference type="EC" id="4.3.1.1" evidence="3 6"/>
<comment type="caution">
    <text evidence="10">The sequence shown here is derived from an EMBL/GenBank/DDBJ whole genome shotgun (WGS) entry which is preliminary data.</text>
</comment>